<evidence type="ECO:0000256" key="10">
    <source>
        <dbReference type="ARBA" id="ARBA00023004"/>
    </source>
</evidence>
<keyword evidence="11 14" id="KW-0503">Monooxygenase</keyword>
<keyword evidence="7 13" id="KW-0479">Metal-binding</keyword>
<dbReference type="Pfam" id="PF00067">
    <property type="entry name" value="p450"/>
    <property type="match status" value="1"/>
</dbReference>
<dbReference type="PANTHER" id="PTHR24305">
    <property type="entry name" value="CYTOCHROME P450"/>
    <property type="match status" value="1"/>
</dbReference>
<keyword evidence="9 14" id="KW-0560">Oxidoreductase</keyword>
<evidence type="ECO:0000256" key="8">
    <source>
        <dbReference type="ARBA" id="ARBA00022989"/>
    </source>
</evidence>
<name>A0A166UIJ8_9AGAM</name>
<dbReference type="InterPro" id="IPR050121">
    <property type="entry name" value="Cytochrome_P450_monoxygenase"/>
</dbReference>
<comment type="subcellular location">
    <subcellularLocation>
        <location evidence="2">Membrane</location>
    </subcellularLocation>
</comment>
<accession>A0A166UIJ8</accession>
<dbReference type="Proteomes" id="UP000076532">
    <property type="component" value="Unassembled WGS sequence"/>
</dbReference>
<dbReference type="GO" id="GO:0016020">
    <property type="term" value="C:membrane"/>
    <property type="evidence" value="ECO:0007669"/>
    <property type="project" value="UniProtKB-SubCell"/>
</dbReference>
<organism evidence="15 16">
    <name type="scientific">Athelia psychrophila</name>
    <dbReference type="NCBI Taxonomy" id="1759441"/>
    <lineage>
        <taxon>Eukaryota</taxon>
        <taxon>Fungi</taxon>
        <taxon>Dikarya</taxon>
        <taxon>Basidiomycota</taxon>
        <taxon>Agaricomycotina</taxon>
        <taxon>Agaricomycetes</taxon>
        <taxon>Agaricomycetidae</taxon>
        <taxon>Atheliales</taxon>
        <taxon>Atheliaceae</taxon>
        <taxon>Athelia</taxon>
    </lineage>
</organism>
<dbReference type="PRINTS" id="PR00385">
    <property type="entry name" value="P450"/>
</dbReference>
<dbReference type="Gene3D" id="1.10.630.10">
    <property type="entry name" value="Cytochrome P450"/>
    <property type="match status" value="1"/>
</dbReference>
<evidence type="ECO:0000256" key="5">
    <source>
        <dbReference type="ARBA" id="ARBA00022617"/>
    </source>
</evidence>
<keyword evidence="6" id="KW-0812">Transmembrane</keyword>
<dbReference type="STRING" id="436010.A0A166UIJ8"/>
<dbReference type="AlphaFoldDB" id="A0A166UIJ8"/>
<dbReference type="InterPro" id="IPR036396">
    <property type="entry name" value="Cyt_P450_sf"/>
</dbReference>
<feature type="binding site" description="axial binding residue" evidence="13">
    <location>
        <position position="400"/>
    </location>
    <ligand>
        <name>heme</name>
        <dbReference type="ChEBI" id="CHEBI:30413"/>
    </ligand>
    <ligandPart>
        <name>Fe</name>
        <dbReference type="ChEBI" id="CHEBI:18248"/>
    </ligandPart>
</feature>
<dbReference type="GO" id="GO:0005506">
    <property type="term" value="F:iron ion binding"/>
    <property type="evidence" value="ECO:0007669"/>
    <property type="project" value="InterPro"/>
</dbReference>
<evidence type="ECO:0000256" key="9">
    <source>
        <dbReference type="ARBA" id="ARBA00023002"/>
    </source>
</evidence>
<dbReference type="GO" id="GO:0020037">
    <property type="term" value="F:heme binding"/>
    <property type="evidence" value="ECO:0007669"/>
    <property type="project" value="InterPro"/>
</dbReference>
<dbReference type="PANTHER" id="PTHR24305:SF166">
    <property type="entry name" value="CYTOCHROME P450 12A4, MITOCHONDRIAL-RELATED"/>
    <property type="match status" value="1"/>
</dbReference>
<evidence type="ECO:0000256" key="6">
    <source>
        <dbReference type="ARBA" id="ARBA00022692"/>
    </source>
</evidence>
<gene>
    <name evidence="15" type="ORF">FIBSPDRAFT_775737</name>
</gene>
<dbReference type="OrthoDB" id="1470350at2759"/>
<dbReference type="SUPFAM" id="SSF48264">
    <property type="entry name" value="Cytochrome P450"/>
    <property type="match status" value="1"/>
</dbReference>
<dbReference type="InterPro" id="IPR002403">
    <property type="entry name" value="Cyt_P450_E_grp-IV"/>
</dbReference>
<keyword evidence="16" id="KW-1185">Reference proteome</keyword>
<comment type="cofactor">
    <cofactor evidence="1 13">
        <name>heme</name>
        <dbReference type="ChEBI" id="CHEBI:30413"/>
    </cofactor>
</comment>
<dbReference type="CDD" id="cd11069">
    <property type="entry name" value="CYP_FUM15-like"/>
    <property type="match status" value="1"/>
</dbReference>
<evidence type="ECO:0000313" key="15">
    <source>
        <dbReference type="EMBL" id="KZP31723.1"/>
    </source>
</evidence>
<evidence type="ECO:0000256" key="7">
    <source>
        <dbReference type="ARBA" id="ARBA00022723"/>
    </source>
</evidence>
<keyword evidence="12" id="KW-0472">Membrane</keyword>
<evidence type="ECO:0000256" key="2">
    <source>
        <dbReference type="ARBA" id="ARBA00004370"/>
    </source>
</evidence>
<evidence type="ECO:0000256" key="4">
    <source>
        <dbReference type="ARBA" id="ARBA00010617"/>
    </source>
</evidence>
<dbReference type="InterPro" id="IPR001128">
    <property type="entry name" value="Cyt_P450"/>
</dbReference>
<comment type="pathway">
    <text evidence="3">Secondary metabolite biosynthesis; terpenoid biosynthesis.</text>
</comment>
<dbReference type="GO" id="GO:0016705">
    <property type="term" value="F:oxidoreductase activity, acting on paired donors, with incorporation or reduction of molecular oxygen"/>
    <property type="evidence" value="ECO:0007669"/>
    <property type="project" value="InterPro"/>
</dbReference>
<evidence type="ECO:0000256" key="11">
    <source>
        <dbReference type="ARBA" id="ARBA00023033"/>
    </source>
</evidence>
<dbReference type="PRINTS" id="PR00465">
    <property type="entry name" value="EP450IV"/>
</dbReference>
<dbReference type="InterPro" id="IPR017972">
    <property type="entry name" value="Cyt_P450_CS"/>
</dbReference>
<reference evidence="15 16" key="1">
    <citation type="journal article" date="2016" name="Mol. Biol. Evol.">
        <title>Comparative Genomics of Early-Diverging Mushroom-Forming Fungi Provides Insights into the Origins of Lignocellulose Decay Capabilities.</title>
        <authorList>
            <person name="Nagy L.G."/>
            <person name="Riley R."/>
            <person name="Tritt A."/>
            <person name="Adam C."/>
            <person name="Daum C."/>
            <person name="Floudas D."/>
            <person name="Sun H."/>
            <person name="Yadav J.S."/>
            <person name="Pangilinan J."/>
            <person name="Larsson K.H."/>
            <person name="Matsuura K."/>
            <person name="Barry K."/>
            <person name="Labutti K."/>
            <person name="Kuo R."/>
            <person name="Ohm R.A."/>
            <person name="Bhattacharya S.S."/>
            <person name="Shirouzu T."/>
            <person name="Yoshinaga Y."/>
            <person name="Martin F.M."/>
            <person name="Grigoriev I.V."/>
            <person name="Hibbett D.S."/>
        </authorList>
    </citation>
    <scope>NUCLEOTIDE SEQUENCE [LARGE SCALE GENOMIC DNA]</scope>
    <source>
        <strain evidence="15 16">CBS 109695</strain>
    </source>
</reference>
<evidence type="ECO:0000256" key="14">
    <source>
        <dbReference type="RuleBase" id="RU000461"/>
    </source>
</evidence>
<evidence type="ECO:0000256" key="1">
    <source>
        <dbReference type="ARBA" id="ARBA00001971"/>
    </source>
</evidence>
<comment type="similarity">
    <text evidence="4 14">Belongs to the cytochrome P450 family.</text>
</comment>
<keyword evidence="5 13" id="KW-0349">Heme</keyword>
<dbReference type="EMBL" id="KV417488">
    <property type="protein sequence ID" value="KZP31723.1"/>
    <property type="molecule type" value="Genomic_DNA"/>
</dbReference>
<dbReference type="GO" id="GO:0004497">
    <property type="term" value="F:monooxygenase activity"/>
    <property type="evidence" value="ECO:0007669"/>
    <property type="project" value="UniProtKB-KW"/>
</dbReference>
<evidence type="ECO:0000256" key="3">
    <source>
        <dbReference type="ARBA" id="ARBA00004721"/>
    </source>
</evidence>
<proteinExistence type="inferred from homology"/>
<evidence type="ECO:0000256" key="12">
    <source>
        <dbReference type="ARBA" id="ARBA00023136"/>
    </source>
</evidence>
<sequence>MVLHGIFGNKTLCTLDPKAINHILNHTDDFRRPDIARNRLAKILGEGVLFAEGDPHKRQRKIINPAFGPAQVRALTEIFNVKALELRDVWTTMITDDQSARVDGLSWLSKATLDIIGLAGFNYQFDAMDVTKGPNEFMKAFATSFKSASGSGWQASLRLWVPGWIMDAIPSSRGKHVQHSRGIMDRIGNSLLVEAKLNLANGDASEAQGRDILSLLVRANTDKNLPENQRLSDEEVLAQVPTFLVAGHETTGTATSWALFCLTQAPDVQRKLREELLEVSTDSPTMEELNNLPYLENIVREVLRLHSPVVGGQKEAMRDSVIPVETPFLDKNGMPQYSIRINKGDMVRIPIRPINRSKATWGEDALEFNPDRWNSLPEAAHHVPGAWGHQLTFSAGPRACIGYKFSLVEMKALLFALVRAFEIELAVPGKDIEGSKSAVSRPFVRSEMEKGVQLPLIIRPYLF</sequence>
<evidence type="ECO:0000256" key="13">
    <source>
        <dbReference type="PIRSR" id="PIRSR602403-1"/>
    </source>
</evidence>
<protein>
    <submittedName>
        <fullName evidence="15">Cytochrome P450</fullName>
    </submittedName>
</protein>
<keyword evidence="10 13" id="KW-0408">Iron</keyword>
<keyword evidence="8" id="KW-1133">Transmembrane helix</keyword>
<evidence type="ECO:0000313" key="16">
    <source>
        <dbReference type="Proteomes" id="UP000076532"/>
    </source>
</evidence>
<dbReference type="PROSITE" id="PS00086">
    <property type="entry name" value="CYTOCHROME_P450"/>
    <property type="match status" value="1"/>
</dbReference>